<dbReference type="GO" id="GO:0003924">
    <property type="term" value="F:GTPase activity"/>
    <property type="evidence" value="ECO:0007669"/>
    <property type="project" value="InterPro"/>
</dbReference>
<dbReference type="InterPro" id="IPR006689">
    <property type="entry name" value="Small_GTPase_ARF/SAR"/>
</dbReference>
<dbReference type="AlphaFoldDB" id="A0A8C4R8W9"/>
<keyword evidence="5" id="KW-1133">Transmembrane helix</keyword>
<keyword evidence="2 3" id="KW-0342">GTP-binding</keyword>
<dbReference type="Ensembl" id="ENSEBUT00000026512.1">
    <property type="protein sequence ID" value="ENSEBUP00000025936.1"/>
    <property type="gene ID" value="ENSEBUG00000015985.1"/>
</dbReference>
<dbReference type="GO" id="GO:0005525">
    <property type="term" value="F:GTP binding"/>
    <property type="evidence" value="ECO:0007669"/>
    <property type="project" value="UniProtKB-KW"/>
</dbReference>
<evidence type="ECO:0000313" key="7">
    <source>
        <dbReference type="Proteomes" id="UP000694388"/>
    </source>
</evidence>
<dbReference type="Proteomes" id="UP000694388">
    <property type="component" value="Unplaced"/>
</dbReference>
<feature type="binding site" evidence="4">
    <location>
        <position position="58"/>
    </location>
    <ligand>
        <name>Mg(2+)</name>
        <dbReference type="ChEBI" id="CHEBI:18420"/>
    </ligand>
</feature>
<evidence type="ECO:0008006" key="8">
    <source>
        <dbReference type="Google" id="ProtNLM"/>
    </source>
</evidence>
<dbReference type="PANTHER" id="PTHR46724">
    <property type="entry name" value="ADP-RIBOSYLATION FACTOR-LIKE PROTEIN 9-RELATED"/>
    <property type="match status" value="1"/>
</dbReference>
<feature type="binding site" evidence="3">
    <location>
        <begin position="51"/>
        <end position="58"/>
    </location>
    <ligand>
        <name>GTP</name>
        <dbReference type="ChEBI" id="CHEBI:37565"/>
    </ligand>
</feature>
<dbReference type="InterPro" id="IPR053254">
    <property type="entry name" value="Arf-like_GTPase"/>
</dbReference>
<evidence type="ECO:0000256" key="5">
    <source>
        <dbReference type="SAM" id="Phobius"/>
    </source>
</evidence>
<dbReference type="Pfam" id="PF00025">
    <property type="entry name" value="Arf"/>
    <property type="match status" value="1"/>
</dbReference>
<evidence type="ECO:0000256" key="2">
    <source>
        <dbReference type="ARBA" id="ARBA00023134"/>
    </source>
</evidence>
<dbReference type="Gene3D" id="3.40.50.300">
    <property type="entry name" value="P-loop containing nucleotide triphosphate hydrolases"/>
    <property type="match status" value="1"/>
</dbReference>
<dbReference type="GO" id="GO:0046872">
    <property type="term" value="F:metal ion binding"/>
    <property type="evidence" value="ECO:0007669"/>
    <property type="project" value="UniProtKB-KW"/>
</dbReference>
<feature type="binding site" evidence="4">
    <location>
        <position position="76"/>
    </location>
    <ligand>
        <name>Mg(2+)</name>
        <dbReference type="ChEBI" id="CHEBI:18420"/>
    </ligand>
</feature>
<keyword evidence="5" id="KW-0812">Transmembrane</keyword>
<dbReference type="PROSITE" id="PS51417">
    <property type="entry name" value="ARF"/>
    <property type="match status" value="1"/>
</dbReference>
<sequence>MAFSGRLAFVVSSGAALGAVSFFIWTWNRKKKCPCENIQTEDVVKRVVILGLDGAGKSSMLRHIMGHHWLCSIAPTEGTHGASLRCNGLLIHLLEVGGRDHLRSYWDKYLQKADLLVFVLDASDHDRMPLVKSELRKLLQSKIPFSLLMLANKQDVQGACNVTQVHENLALSEVMRGRKLFLLGTESMPRNGEPSKSLQDAKSCSLTTIWIGGRSEREWGVKITHGTNTQYTMHTGVTTMHANSGCRNTAELPAKPCTACLILIQLSQDWLDLGTGGMERGQKTHGLVPGSSRPPIALRKQINSLTMSKKHTKRMKRVKRRQSCLSSLRLT</sequence>
<dbReference type="InterPro" id="IPR027417">
    <property type="entry name" value="P-loop_NTPase"/>
</dbReference>
<evidence type="ECO:0000256" key="1">
    <source>
        <dbReference type="ARBA" id="ARBA00022741"/>
    </source>
</evidence>
<keyword evidence="5" id="KW-0472">Membrane</keyword>
<dbReference type="SMART" id="SM00178">
    <property type="entry name" value="SAR"/>
    <property type="match status" value="1"/>
</dbReference>
<evidence type="ECO:0000313" key="6">
    <source>
        <dbReference type="Ensembl" id="ENSEBUP00000025931.1"/>
    </source>
</evidence>
<keyword evidence="4" id="KW-0460">Magnesium</keyword>
<dbReference type="SUPFAM" id="SSF52540">
    <property type="entry name" value="P-loop containing nucleoside triphosphate hydrolases"/>
    <property type="match status" value="1"/>
</dbReference>
<dbReference type="Ensembl" id="ENSEBUT00000026507.1">
    <property type="protein sequence ID" value="ENSEBUP00000025931.1"/>
    <property type="gene ID" value="ENSEBUG00000015985.1"/>
</dbReference>
<dbReference type="GeneTree" id="ENSGT00940000159397"/>
<reference evidence="6" key="1">
    <citation type="submission" date="2025-05" db="UniProtKB">
        <authorList>
            <consortium name="Ensembl"/>
        </authorList>
    </citation>
    <scope>IDENTIFICATION</scope>
</reference>
<feature type="transmembrane region" description="Helical" evidence="5">
    <location>
        <begin position="7"/>
        <end position="27"/>
    </location>
</feature>
<feature type="binding site" evidence="3">
    <location>
        <position position="98"/>
    </location>
    <ligand>
        <name>GTP</name>
        <dbReference type="ChEBI" id="CHEBI:37565"/>
    </ligand>
</feature>
<dbReference type="PRINTS" id="PR00328">
    <property type="entry name" value="SAR1GTPBP"/>
</dbReference>
<name>A0A8C4R8W9_EPTBU</name>
<protein>
    <recommendedName>
        <fullName evidence="8">ADP-ribosylation factor-like protein 9</fullName>
    </recommendedName>
</protein>
<feature type="binding site" evidence="3">
    <location>
        <begin position="152"/>
        <end position="155"/>
    </location>
    <ligand>
        <name>GTP</name>
        <dbReference type="ChEBI" id="CHEBI:37565"/>
    </ligand>
</feature>
<keyword evidence="4" id="KW-0479">Metal-binding</keyword>
<accession>A0A8C4R8W9</accession>
<proteinExistence type="predicted"/>
<organism evidence="6 7">
    <name type="scientific">Eptatretus burgeri</name>
    <name type="common">Inshore hagfish</name>
    <dbReference type="NCBI Taxonomy" id="7764"/>
    <lineage>
        <taxon>Eukaryota</taxon>
        <taxon>Metazoa</taxon>
        <taxon>Chordata</taxon>
        <taxon>Craniata</taxon>
        <taxon>Vertebrata</taxon>
        <taxon>Cyclostomata</taxon>
        <taxon>Myxini</taxon>
        <taxon>Myxiniformes</taxon>
        <taxon>Myxinidae</taxon>
        <taxon>Eptatretinae</taxon>
        <taxon>Eptatretus</taxon>
    </lineage>
</organism>
<evidence type="ECO:0000256" key="3">
    <source>
        <dbReference type="PIRSR" id="PIRSR606689-1"/>
    </source>
</evidence>
<dbReference type="SMART" id="SM00177">
    <property type="entry name" value="ARF"/>
    <property type="match status" value="1"/>
</dbReference>
<keyword evidence="7" id="KW-1185">Reference proteome</keyword>
<keyword evidence="1 3" id="KW-0547">Nucleotide-binding</keyword>
<evidence type="ECO:0000256" key="4">
    <source>
        <dbReference type="PIRSR" id="PIRSR606689-2"/>
    </source>
</evidence>